<feature type="domain" description="Plastocyanin-like" evidence="9">
    <location>
        <begin position="455"/>
        <end position="563"/>
    </location>
</feature>
<evidence type="ECO:0000313" key="11">
    <source>
        <dbReference type="EMBL" id="PHH62862.1"/>
    </source>
</evidence>
<dbReference type="FunFam" id="2.60.40.420:FF:000021">
    <property type="entry name" value="Extracellular dihydrogeodin oxidase/laccase"/>
    <property type="match status" value="1"/>
</dbReference>
<dbReference type="PANTHER" id="PTHR11709:SF145">
    <property type="entry name" value="LCC1"/>
    <property type="match status" value="1"/>
</dbReference>
<dbReference type="AlphaFoldDB" id="A0A2C5Y6K1"/>
<dbReference type="InterPro" id="IPR045087">
    <property type="entry name" value="Cu-oxidase_fam"/>
</dbReference>
<dbReference type="InterPro" id="IPR011707">
    <property type="entry name" value="Cu-oxidase-like_N"/>
</dbReference>
<feature type="domain" description="Plastocyanin-like" evidence="8">
    <location>
        <begin position="212"/>
        <end position="374"/>
    </location>
</feature>
<dbReference type="CDD" id="cd13901">
    <property type="entry name" value="CuRO_3_MaLCC_like"/>
    <property type="match status" value="1"/>
</dbReference>
<evidence type="ECO:0000256" key="7">
    <source>
        <dbReference type="SAM" id="MobiDB-lite"/>
    </source>
</evidence>
<feature type="region of interest" description="Disordered" evidence="7">
    <location>
        <begin position="1"/>
        <end position="29"/>
    </location>
</feature>
<dbReference type="InterPro" id="IPR001117">
    <property type="entry name" value="Cu-oxidase_2nd"/>
</dbReference>
<evidence type="ECO:0008006" key="13">
    <source>
        <dbReference type="Google" id="ProtNLM"/>
    </source>
</evidence>
<dbReference type="Pfam" id="PF07732">
    <property type="entry name" value="Cu-oxidase_3"/>
    <property type="match status" value="1"/>
</dbReference>
<keyword evidence="3" id="KW-0677">Repeat</keyword>
<dbReference type="SUPFAM" id="SSF49503">
    <property type="entry name" value="Cupredoxins"/>
    <property type="match status" value="3"/>
</dbReference>
<protein>
    <recommendedName>
        <fullName evidence="13">Laccase</fullName>
    </recommendedName>
</protein>
<sequence>MGAGSSSLFGRTVGNSTGTSTTRGLSQTKTNGKSLLGTVIAPLLPVFLSSNPLPNGFPWSQLSVDTNYHETVPFTGVIRTYNFTISRAVIQPDGYERKVLLVNGAFPGPLIEANWGDTIQVTVHNAIDGPEEGVALHWHGFLQTGKPWEDGVPSVTQCPIAPGKSFTYSFEAELYGSSWYHSHYSAQYAGGLFGPIVVYGPRQEHYDIDLGPILLSDWFHDDYYDLVEEMMKPGGKSPKSDNNLINGKGTFDCARAAAQGDETPCHDNAGLSKFYFEPGKTHRLRLVNTGCEGLQRFSIDGHMMTVIANDFVPVEPYQTAVVTLGIGQRTDVLVKAMDMTTPSSGKAFWMRANISEPCSLAKQPHALAAVYYRGADERRAPQSTPWHVPDPKTCANDDLAVTRPVMKLALPTPDLTMEMEVHLFTNATGHRLWALDGVDFRGNFNSPTLLLTHLGNLTFDRHWNVKNVGNAKSVRIVVQNKSPIAHPMHLHGFNMYVLHEGEGAWDGTVVRPSNPQRRDVVQMRPQGHLVVQFDAGRNPGVWPFHCHIAWHSSAGFFSQFVVGADALAAMKPPSVVAETCRQWAQWTETNIPDQIDSGL</sequence>
<dbReference type="Gene3D" id="2.60.40.420">
    <property type="entry name" value="Cupredoxins - blue copper proteins"/>
    <property type="match status" value="3"/>
</dbReference>
<keyword evidence="12" id="KW-1185">Reference proteome</keyword>
<evidence type="ECO:0000256" key="3">
    <source>
        <dbReference type="ARBA" id="ARBA00022737"/>
    </source>
</evidence>
<dbReference type="STRING" id="1399860.A0A2C5Y6K1"/>
<dbReference type="GO" id="GO:0016491">
    <property type="term" value="F:oxidoreductase activity"/>
    <property type="evidence" value="ECO:0007669"/>
    <property type="project" value="UniProtKB-KW"/>
</dbReference>
<dbReference type="InterPro" id="IPR008972">
    <property type="entry name" value="Cupredoxin"/>
</dbReference>
<evidence type="ECO:0000256" key="2">
    <source>
        <dbReference type="ARBA" id="ARBA00022723"/>
    </source>
</evidence>
<accession>A0A2C5Y6K1</accession>
<evidence type="ECO:0000259" key="9">
    <source>
        <dbReference type="Pfam" id="PF07731"/>
    </source>
</evidence>
<comment type="caution">
    <text evidence="11">The sequence shown here is derived from an EMBL/GenBank/DDBJ whole genome shotgun (WGS) entry which is preliminary data.</text>
</comment>
<gene>
    <name evidence="11" type="ORF">CDD81_6662</name>
</gene>
<comment type="similarity">
    <text evidence="1">Belongs to the multicopper oxidase family.</text>
</comment>
<organism evidence="11 12">
    <name type="scientific">Ophiocordyceps australis</name>
    <dbReference type="NCBI Taxonomy" id="1399860"/>
    <lineage>
        <taxon>Eukaryota</taxon>
        <taxon>Fungi</taxon>
        <taxon>Dikarya</taxon>
        <taxon>Ascomycota</taxon>
        <taxon>Pezizomycotina</taxon>
        <taxon>Sordariomycetes</taxon>
        <taxon>Hypocreomycetidae</taxon>
        <taxon>Hypocreales</taxon>
        <taxon>Ophiocordycipitaceae</taxon>
        <taxon>Ophiocordyceps</taxon>
    </lineage>
</organism>
<evidence type="ECO:0000259" key="10">
    <source>
        <dbReference type="Pfam" id="PF07732"/>
    </source>
</evidence>
<evidence type="ECO:0000259" key="8">
    <source>
        <dbReference type="Pfam" id="PF00394"/>
    </source>
</evidence>
<dbReference type="Proteomes" id="UP000226192">
    <property type="component" value="Unassembled WGS sequence"/>
</dbReference>
<dbReference type="FunFam" id="2.60.40.420:FF:000038">
    <property type="entry name" value="Extracellular dihydrogeodin oxidase/laccase"/>
    <property type="match status" value="1"/>
</dbReference>
<evidence type="ECO:0000256" key="5">
    <source>
        <dbReference type="ARBA" id="ARBA00023008"/>
    </source>
</evidence>
<keyword evidence="2" id="KW-0479">Metal-binding</keyword>
<reference evidence="11 12" key="1">
    <citation type="submission" date="2017-06" db="EMBL/GenBank/DDBJ databases">
        <title>Ant-infecting Ophiocordyceps genomes reveal a high diversity of potential behavioral manipulation genes and a possible major role for enterotoxins.</title>
        <authorList>
            <person name="De Bekker C."/>
            <person name="Evans H.C."/>
            <person name="Brachmann A."/>
            <person name="Hughes D.P."/>
        </authorList>
    </citation>
    <scope>NUCLEOTIDE SEQUENCE [LARGE SCALE GENOMIC DNA]</scope>
    <source>
        <strain evidence="11 12">Map64</strain>
    </source>
</reference>
<dbReference type="OrthoDB" id="2121828at2759"/>
<feature type="domain" description="Plastocyanin-like" evidence="10">
    <location>
        <begin position="86"/>
        <end position="201"/>
    </location>
</feature>
<keyword evidence="4" id="KW-0560">Oxidoreductase</keyword>
<dbReference type="CDD" id="cd13854">
    <property type="entry name" value="CuRO_1_MaLCC_like"/>
    <property type="match status" value="1"/>
</dbReference>
<dbReference type="PANTHER" id="PTHR11709">
    <property type="entry name" value="MULTI-COPPER OXIDASE"/>
    <property type="match status" value="1"/>
</dbReference>
<dbReference type="EMBL" id="NJET01000062">
    <property type="protein sequence ID" value="PHH62862.1"/>
    <property type="molecule type" value="Genomic_DNA"/>
</dbReference>
<keyword evidence="6" id="KW-0325">Glycoprotein</keyword>
<evidence type="ECO:0000256" key="1">
    <source>
        <dbReference type="ARBA" id="ARBA00010609"/>
    </source>
</evidence>
<dbReference type="CDD" id="cd13880">
    <property type="entry name" value="CuRO_2_MaLCC_like"/>
    <property type="match status" value="1"/>
</dbReference>
<proteinExistence type="inferred from homology"/>
<dbReference type="Pfam" id="PF07731">
    <property type="entry name" value="Cu-oxidase_2"/>
    <property type="match status" value="1"/>
</dbReference>
<keyword evidence="5" id="KW-0186">Copper</keyword>
<dbReference type="Pfam" id="PF00394">
    <property type="entry name" value="Cu-oxidase"/>
    <property type="match status" value="1"/>
</dbReference>
<evidence type="ECO:0000256" key="6">
    <source>
        <dbReference type="ARBA" id="ARBA00023180"/>
    </source>
</evidence>
<dbReference type="GO" id="GO:0005507">
    <property type="term" value="F:copper ion binding"/>
    <property type="evidence" value="ECO:0007669"/>
    <property type="project" value="InterPro"/>
</dbReference>
<name>A0A2C5Y6K1_9HYPO</name>
<dbReference type="InterPro" id="IPR011706">
    <property type="entry name" value="Cu-oxidase_C"/>
</dbReference>
<evidence type="ECO:0000256" key="4">
    <source>
        <dbReference type="ARBA" id="ARBA00023002"/>
    </source>
</evidence>
<evidence type="ECO:0000313" key="12">
    <source>
        <dbReference type="Proteomes" id="UP000226192"/>
    </source>
</evidence>